<evidence type="ECO:0000313" key="2">
    <source>
        <dbReference type="Proteomes" id="UP000503447"/>
    </source>
</evidence>
<protein>
    <recommendedName>
        <fullName evidence="3">SMI1/KNR4 family protein</fullName>
    </recommendedName>
</protein>
<evidence type="ECO:0000313" key="1">
    <source>
        <dbReference type="EMBL" id="QJW96785.1"/>
    </source>
</evidence>
<dbReference type="AlphaFoldDB" id="A0A6M5YRV5"/>
<proteinExistence type="predicted"/>
<name>A0A6M5YRV5_9BACT</name>
<reference evidence="2" key="1">
    <citation type="submission" date="2020-05" db="EMBL/GenBank/DDBJ databases">
        <title>Frigoriglobus tundricola gen. nov., sp. nov., a psychrotolerant cellulolytic planctomycete of the family Gemmataceae with two divergent copies of 16S rRNA gene.</title>
        <authorList>
            <person name="Kulichevskaya I.S."/>
            <person name="Ivanova A.A."/>
            <person name="Naumoff D.G."/>
            <person name="Beletsky A.V."/>
            <person name="Rijpstra W.I.C."/>
            <person name="Sinninghe Damste J.S."/>
            <person name="Mardanov A.V."/>
            <person name="Ravin N.V."/>
            <person name="Dedysh S.N."/>
        </authorList>
    </citation>
    <scope>NUCLEOTIDE SEQUENCE [LARGE SCALE GENOMIC DNA]</scope>
    <source>
        <strain evidence="2">PL17</strain>
    </source>
</reference>
<accession>A0A6M5YRV5</accession>
<dbReference type="Proteomes" id="UP000503447">
    <property type="component" value="Chromosome"/>
</dbReference>
<evidence type="ECO:0008006" key="3">
    <source>
        <dbReference type="Google" id="ProtNLM"/>
    </source>
</evidence>
<sequence length="234" mass="26513">MTEAEWLECEEPDPMLEFLSDKASECQLRLTICACYRQWWVHKSLLPPDPLTQLLREAVDHVERSRGALPPDHVRYALRDEIRDRSHSSVLHLEQWELKHLGIYILMANETINGTIFELRICRDLAAKSATRRRDGAAYDAAAKAELPEQAAIIRDIFGNPFRPLGFAPSWRTDTAVALARQIYDTRDFSAMPILADALQDAGCDSDDTLGHLRDPHATHARGCWALDLVLGKE</sequence>
<dbReference type="EMBL" id="CP053452">
    <property type="protein sequence ID" value="QJW96785.1"/>
    <property type="molecule type" value="Genomic_DNA"/>
</dbReference>
<dbReference type="RefSeq" id="WP_227254964.1">
    <property type="nucleotide sequence ID" value="NZ_CP053452.2"/>
</dbReference>
<keyword evidence="2" id="KW-1185">Reference proteome</keyword>
<dbReference type="KEGG" id="ftj:FTUN_4344"/>
<gene>
    <name evidence="1" type="ORF">FTUN_4344</name>
</gene>
<organism evidence="1 2">
    <name type="scientific">Frigoriglobus tundricola</name>
    <dbReference type="NCBI Taxonomy" id="2774151"/>
    <lineage>
        <taxon>Bacteria</taxon>
        <taxon>Pseudomonadati</taxon>
        <taxon>Planctomycetota</taxon>
        <taxon>Planctomycetia</taxon>
        <taxon>Gemmatales</taxon>
        <taxon>Gemmataceae</taxon>
        <taxon>Frigoriglobus</taxon>
    </lineage>
</organism>